<evidence type="ECO:0000256" key="2">
    <source>
        <dbReference type="ARBA" id="ARBA00022448"/>
    </source>
</evidence>
<keyword evidence="7" id="KW-1185">Reference proteome</keyword>
<evidence type="ECO:0000256" key="3">
    <source>
        <dbReference type="ARBA" id="ARBA00022741"/>
    </source>
</evidence>
<dbReference type="SUPFAM" id="SSF52540">
    <property type="entry name" value="P-loop containing nucleoside triphosphate hydrolases"/>
    <property type="match status" value="1"/>
</dbReference>
<keyword evidence="2" id="KW-0813">Transport</keyword>
<name>A0ABP9KE31_9NOCA</name>
<dbReference type="SMART" id="SM00382">
    <property type="entry name" value="AAA"/>
    <property type="match status" value="1"/>
</dbReference>
<dbReference type="PROSITE" id="PS00211">
    <property type="entry name" value="ABC_TRANSPORTER_1"/>
    <property type="match status" value="1"/>
</dbReference>
<dbReference type="InterPro" id="IPR017871">
    <property type="entry name" value="ABC_transporter-like_CS"/>
</dbReference>
<comment type="caution">
    <text evidence="6">The sequence shown here is derived from an EMBL/GenBank/DDBJ whole genome shotgun (WGS) entry which is preliminary data.</text>
</comment>
<evidence type="ECO:0000256" key="4">
    <source>
        <dbReference type="ARBA" id="ARBA00022840"/>
    </source>
</evidence>
<evidence type="ECO:0000256" key="1">
    <source>
        <dbReference type="ARBA" id="ARBA00005417"/>
    </source>
</evidence>
<protein>
    <submittedName>
        <fullName evidence="6">Zinc ABC transporter ATP-binding protein AztA</fullName>
    </submittedName>
</protein>
<dbReference type="InterPro" id="IPR027417">
    <property type="entry name" value="P-loop_NTPase"/>
</dbReference>
<sequence length="216" mass="23162">MPTTTTPAVRIDSVAAGYHARPVLHSITTDIPAGRITAVVGPNGSGKSTLLSVIAGVLTPISGTVVRTGTRRPALVVQHSAVSPTLPLTVRDTVAMGRWAHRGPWRRLTRADHALVHDCMDRLGIAELARRRLTALSGGQRQRALLAQALAQESDLLLLDEPSTGLDTEAQQQISRILRELTTDGVTVVQTTHDHQEALEADHRLHLRGGHLSTPA</sequence>
<dbReference type="Pfam" id="PF00005">
    <property type="entry name" value="ABC_tran"/>
    <property type="match status" value="1"/>
</dbReference>
<dbReference type="Gene3D" id="3.40.50.300">
    <property type="entry name" value="P-loop containing nucleotide triphosphate hydrolases"/>
    <property type="match status" value="1"/>
</dbReference>
<dbReference type="NCBIfam" id="NF040873">
    <property type="entry name" value="AztA"/>
    <property type="match status" value="1"/>
</dbReference>
<evidence type="ECO:0000313" key="6">
    <source>
        <dbReference type="EMBL" id="GAA5054372.1"/>
    </source>
</evidence>
<reference evidence="7" key="1">
    <citation type="journal article" date="2019" name="Int. J. Syst. Evol. Microbiol.">
        <title>The Global Catalogue of Microorganisms (GCM) 10K type strain sequencing project: providing services to taxonomists for standard genome sequencing and annotation.</title>
        <authorList>
            <consortium name="The Broad Institute Genomics Platform"/>
            <consortium name="The Broad Institute Genome Sequencing Center for Infectious Disease"/>
            <person name="Wu L."/>
            <person name="Ma J."/>
        </authorList>
    </citation>
    <scope>NUCLEOTIDE SEQUENCE [LARGE SCALE GENOMIC DNA]</scope>
    <source>
        <strain evidence="7">JCM 18298</strain>
    </source>
</reference>
<dbReference type="GO" id="GO:0005524">
    <property type="term" value="F:ATP binding"/>
    <property type="evidence" value="ECO:0007669"/>
    <property type="project" value="UniProtKB-KW"/>
</dbReference>
<dbReference type="RefSeq" id="WP_345495877.1">
    <property type="nucleotide sequence ID" value="NZ_BAABJM010000002.1"/>
</dbReference>
<dbReference type="PANTHER" id="PTHR42734:SF5">
    <property type="entry name" value="IRON TRANSPORT SYSTEM ATP-BINDING PROTEIN HI_0361-RELATED"/>
    <property type="match status" value="1"/>
</dbReference>
<keyword evidence="4 6" id="KW-0067">ATP-binding</keyword>
<organism evidence="6 7">
    <name type="scientific">Nocardia callitridis</name>
    <dbReference type="NCBI Taxonomy" id="648753"/>
    <lineage>
        <taxon>Bacteria</taxon>
        <taxon>Bacillati</taxon>
        <taxon>Actinomycetota</taxon>
        <taxon>Actinomycetes</taxon>
        <taxon>Mycobacteriales</taxon>
        <taxon>Nocardiaceae</taxon>
        <taxon>Nocardia</taxon>
    </lineage>
</organism>
<dbReference type="Proteomes" id="UP001500603">
    <property type="component" value="Unassembled WGS sequence"/>
</dbReference>
<proteinExistence type="inferred from homology"/>
<dbReference type="PANTHER" id="PTHR42734">
    <property type="entry name" value="METAL TRANSPORT SYSTEM ATP-BINDING PROTEIN TM_0124-RELATED"/>
    <property type="match status" value="1"/>
</dbReference>
<dbReference type="InterPro" id="IPR047748">
    <property type="entry name" value="AztA-like"/>
</dbReference>
<evidence type="ECO:0000313" key="7">
    <source>
        <dbReference type="Proteomes" id="UP001500603"/>
    </source>
</evidence>
<dbReference type="EMBL" id="BAABJM010000002">
    <property type="protein sequence ID" value="GAA5054372.1"/>
    <property type="molecule type" value="Genomic_DNA"/>
</dbReference>
<evidence type="ECO:0000259" key="5">
    <source>
        <dbReference type="PROSITE" id="PS50893"/>
    </source>
</evidence>
<gene>
    <name evidence="6" type="primary">aztA</name>
    <name evidence="6" type="ORF">GCM10023318_29270</name>
</gene>
<accession>A0ABP9KE31</accession>
<keyword evidence="3" id="KW-0547">Nucleotide-binding</keyword>
<dbReference type="InterPro" id="IPR003593">
    <property type="entry name" value="AAA+_ATPase"/>
</dbReference>
<dbReference type="InterPro" id="IPR050153">
    <property type="entry name" value="Metal_Ion_Import_ABC"/>
</dbReference>
<dbReference type="PROSITE" id="PS50893">
    <property type="entry name" value="ABC_TRANSPORTER_2"/>
    <property type="match status" value="1"/>
</dbReference>
<feature type="domain" description="ABC transporter" evidence="5">
    <location>
        <begin position="9"/>
        <end position="216"/>
    </location>
</feature>
<comment type="similarity">
    <text evidence="1">Belongs to the ABC transporter superfamily.</text>
</comment>
<dbReference type="InterPro" id="IPR003439">
    <property type="entry name" value="ABC_transporter-like_ATP-bd"/>
</dbReference>